<dbReference type="SUPFAM" id="SSF109709">
    <property type="entry name" value="KorB DNA-binding domain-like"/>
    <property type="match status" value="1"/>
</dbReference>
<comment type="caution">
    <text evidence="2">The sequence shown here is derived from an EMBL/GenBank/DDBJ whole genome shotgun (WGS) entry which is preliminary data.</text>
</comment>
<reference evidence="2 3" key="1">
    <citation type="journal article" date="2020" name="Microorganisms">
        <title>Osmotic Adaptation and Compatible Solute Biosynthesis of Phototrophic Bacteria as Revealed from Genome Analyses.</title>
        <authorList>
            <person name="Imhoff J.F."/>
            <person name="Rahn T."/>
            <person name="Kunzel S."/>
            <person name="Keller A."/>
            <person name="Neulinger S.C."/>
        </authorList>
    </citation>
    <scope>NUCLEOTIDE SEQUENCE [LARGE SCALE GENOMIC DNA]</scope>
    <source>
        <strain evidence="2 3">DSM 25653</strain>
    </source>
</reference>
<dbReference type="AlphaFoldDB" id="A0A9X0W7U8"/>
<dbReference type="NCBIfam" id="TIGR00180">
    <property type="entry name" value="parB_part"/>
    <property type="match status" value="1"/>
</dbReference>
<name>A0A9X0W7U8_9GAMM</name>
<organism evidence="2 3">
    <name type="scientific">Lamprobacter modestohalophilus</name>
    <dbReference type="NCBI Taxonomy" id="1064514"/>
    <lineage>
        <taxon>Bacteria</taxon>
        <taxon>Pseudomonadati</taxon>
        <taxon>Pseudomonadota</taxon>
        <taxon>Gammaproteobacteria</taxon>
        <taxon>Chromatiales</taxon>
        <taxon>Chromatiaceae</taxon>
        <taxon>Lamprobacter</taxon>
    </lineage>
</organism>
<dbReference type="GO" id="GO:0003677">
    <property type="term" value="F:DNA binding"/>
    <property type="evidence" value="ECO:0007669"/>
    <property type="project" value="InterPro"/>
</dbReference>
<accession>A0A9X0W7U8</accession>
<evidence type="ECO:0000313" key="2">
    <source>
        <dbReference type="EMBL" id="MBK1618425.1"/>
    </source>
</evidence>
<sequence length="365" mass="41063">MAKNKSLFSGVTARLNQVDQQEVAAENETAATAGPLSANLAGIRNPRAPGERDGKILKNTLQRLAWVDPARCRPWVHHNRAYDLLTEQRCADLISGFRSLGKQQRPAIVRSLQGDERQGRDGRTYDFEIISGARRHWTVSWFNKQGEVNAQGEPYYFLVLVRDDLDSAAAFELSDAENRGQKDISDFERAREYRWAFETLYEKNTSRMAEAIQMDRSNLSRLLALTEMPEVIVQSYPTILDIRTHHWRQLAPYFSSKESTKQAAAERVLACARSIVQARQSKSKNVPTDGAQTSALLLAALKEKRRGGDRTQVLETVCAKSTGKTAVKIKRTTKGMTFEVPRSSGATKEEIHGAMRKAIDEYFEA</sequence>
<dbReference type="Pfam" id="PF18090">
    <property type="entry name" value="SoPB_HTH"/>
    <property type="match status" value="1"/>
</dbReference>
<dbReference type="InterPro" id="IPR050336">
    <property type="entry name" value="Chromosome_partition/occlusion"/>
</dbReference>
<feature type="domain" description="SopB HTH" evidence="1">
    <location>
        <begin position="184"/>
        <end position="242"/>
    </location>
</feature>
<keyword evidence="3" id="KW-1185">Reference proteome</keyword>
<dbReference type="EMBL" id="NRRY01000010">
    <property type="protein sequence ID" value="MBK1618425.1"/>
    <property type="molecule type" value="Genomic_DNA"/>
</dbReference>
<dbReference type="InterPro" id="IPR004437">
    <property type="entry name" value="ParB/RepB/Spo0J"/>
</dbReference>
<dbReference type="PANTHER" id="PTHR33375">
    <property type="entry name" value="CHROMOSOME-PARTITIONING PROTEIN PARB-RELATED"/>
    <property type="match status" value="1"/>
</dbReference>
<proteinExistence type="predicted"/>
<dbReference type="PANTHER" id="PTHR33375:SF1">
    <property type="entry name" value="CHROMOSOME-PARTITIONING PROTEIN PARB-RELATED"/>
    <property type="match status" value="1"/>
</dbReference>
<dbReference type="InterPro" id="IPR040873">
    <property type="entry name" value="SoPB_HTH"/>
</dbReference>
<dbReference type="GO" id="GO:0005694">
    <property type="term" value="C:chromosome"/>
    <property type="evidence" value="ECO:0007669"/>
    <property type="project" value="TreeGrafter"/>
</dbReference>
<protein>
    <recommendedName>
        <fullName evidence="1">SopB HTH domain-containing protein</fullName>
    </recommendedName>
</protein>
<evidence type="ECO:0000313" key="3">
    <source>
        <dbReference type="Proteomes" id="UP001138768"/>
    </source>
</evidence>
<dbReference type="GO" id="GO:0007059">
    <property type="term" value="P:chromosome segregation"/>
    <property type="evidence" value="ECO:0007669"/>
    <property type="project" value="TreeGrafter"/>
</dbReference>
<evidence type="ECO:0000259" key="1">
    <source>
        <dbReference type="Pfam" id="PF18090"/>
    </source>
</evidence>
<dbReference type="Proteomes" id="UP001138768">
    <property type="component" value="Unassembled WGS sequence"/>
</dbReference>
<gene>
    <name evidence="2" type="ORF">CKO42_08235</name>
</gene>
<dbReference type="Gene3D" id="1.10.10.2830">
    <property type="match status" value="1"/>
</dbReference>
<dbReference type="RefSeq" id="WP_200241900.1">
    <property type="nucleotide sequence ID" value="NZ_NRRY01000010.1"/>
</dbReference>